<gene>
    <name evidence="2" type="ORF">F511_09204</name>
</gene>
<organism evidence="2 3">
    <name type="scientific">Dorcoceras hygrometricum</name>
    <dbReference type="NCBI Taxonomy" id="472368"/>
    <lineage>
        <taxon>Eukaryota</taxon>
        <taxon>Viridiplantae</taxon>
        <taxon>Streptophyta</taxon>
        <taxon>Embryophyta</taxon>
        <taxon>Tracheophyta</taxon>
        <taxon>Spermatophyta</taxon>
        <taxon>Magnoliopsida</taxon>
        <taxon>eudicotyledons</taxon>
        <taxon>Gunneridae</taxon>
        <taxon>Pentapetalae</taxon>
        <taxon>asterids</taxon>
        <taxon>lamiids</taxon>
        <taxon>Lamiales</taxon>
        <taxon>Gesneriaceae</taxon>
        <taxon>Didymocarpoideae</taxon>
        <taxon>Trichosporeae</taxon>
        <taxon>Loxocarpinae</taxon>
        <taxon>Dorcoceras</taxon>
    </lineage>
</organism>
<accession>A0A2Z7AV21</accession>
<dbReference type="EMBL" id="KV012527">
    <property type="protein sequence ID" value="KZV24730.1"/>
    <property type="molecule type" value="Genomic_DNA"/>
</dbReference>
<evidence type="ECO:0000313" key="2">
    <source>
        <dbReference type="EMBL" id="KZV24730.1"/>
    </source>
</evidence>
<feature type="compositionally biased region" description="Polar residues" evidence="1">
    <location>
        <begin position="81"/>
        <end position="91"/>
    </location>
</feature>
<keyword evidence="3" id="KW-1185">Reference proteome</keyword>
<evidence type="ECO:0000313" key="3">
    <source>
        <dbReference type="Proteomes" id="UP000250235"/>
    </source>
</evidence>
<feature type="region of interest" description="Disordered" evidence="1">
    <location>
        <begin position="57"/>
        <end position="109"/>
    </location>
</feature>
<protein>
    <submittedName>
        <fullName evidence="2">Uncharacterized protein</fullName>
    </submittedName>
</protein>
<proteinExistence type="predicted"/>
<name>A0A2Z7AV21_9LAMI</name>
<reference evidence="2 3" key="1">
    <citation type="journal article" date="2015" name="Proc. Natl. Acad. Sci. U.S.A.">
        <title>The resurrection genome of Boea hygrometrica: A blueprint for survival of dehydration.</title>
        <authorList>
            <person name="Xiao L."/>
            <person name="Yang G."/>
            <person name="Zhang L."/>
            <person name="Yang X."/>
            <person name="Zhao S."/>
            <person name="Ji Z."/>
            <person name="Zhou Q."/>
            <person name="Hu M."/>
            <person name="Wang Y."/>
            <person name="Chen M."/>
            <person name="Xu Y."/>
            <person name="Jin H."/>
            <person name="Xiao X."/>
            <person name="Hu G."/>
            <person name="Bao F."/>
            <person name="Hu Y."/>
            <person name="Wan P."/>
            <person name="Li L."/>
            <person name="Deng X."/>
            <person name="Kuang T."/>
            <person name="Xiang C."/>
            <person name="Zhu J.K."/>
            <person name="Oliver M.J."/>
            <person name="He Y."/>
        </authorList>
    </citation>
    <scope>NUCLEOTIDE SEQUENCE [LARGE SCALE GENOMIC DNA]</scope>
    <source>
        <strain evidence="3">cv. XS01</strain>
    </source>
</reference>
<dbReference type="AlphaFoldDB" id="A0A2Z7AV21"/>
<dbReference type="Proteomes" id="UP000250235">
    <property type="component" value="Unassembled WGS sequence"/>
</dbReference>
<evidence type="ECO:0000256" key="1">
    <source>
        <dbReference type="SAM" id="MobiDB-lite"/>
    </source>
</evidence>
<sequence>MRAHPINWSPDQHLIEEMDLTQVRTPSVPAAGTEATNAQDAVQKDFAQTDVLVHRPTSDALDASASHQLVSRPASDRRDGSNSSPESQSRQLESEAQARNVNHQLMSDDPVATIQLDILMEQGTNPI</sequence>